<keyword evidence="1" id="KW-1185">Reference proteome</keyword>
<evidence type="ECO:0000313" key="2">
    <source>
        <dbReference type="RefSeq" id="XP_045155558.1"/>
    </source>
</evidence>
<sequence length="105" mass="12064">MAGRCPMAVGLDKGHKVTENVSKRRPSRRRGRLTKHTTFVRDTIRAVYGFALYEGRAMELLKVSKEKRALKITKKRVGTHNWATRKREELSNVLDAMRKAAARKD</sequence>
<organism evidence="1 2">
    <name type="scientific">Echinops telfairi</name>
    <name type="common">Lesser hedgehog tenrec</name>
    <dbReference type="NCBI Taxonomy" id="9371"/>
    <lineage>
        <taxon>Eukaryota</taxon>
        <taxon>Metazoa</taxon>
        <taxon>Chordata</taxon>
        <taxon>Craniata</taxon>
        <taxon>Vertebrata</taxon>
        <taxon>Euteleostomi</taxon>
        <taxon>Mammalia</taxon>
        <taxon>Eutheria</taxon>
        <taxon>Afrotheria</taxon>
        <taxon>Tenrecidae</taxon>
        <taxon>Tenrecinae</taxon>
        <taxon>Echinops</taxon>
    </lineage>
</organism>
<proteinExistence type="predicted"/>
<protein>
    <submittedName>
        <fullName evidence="2">60S ribosomal protein L36-like</fullName>
    </submittedName>
</protein>
<reference evidence="2" key="1">
    <citation type="submission" date="2025-08" db="UniProtKB">
        <authorList>
            <consortium name="RefSeq"/>
        </authorList>
    </citation>
    <scope>IDENTIFICATION</scope>
</reference>
<name>A0AC55DUY6_ECHTE</name>
<dbReference type="RefSeq" id="XP_045155558.1">
    <property type="nucleotide sequence ID" value="XM_045299623.1"/>
</dbReference>
<accession>A0AC55DUY6</accession>
<evidence type="ECO:0000313" key="1">
    <source>
        <dbReference type="Proteomes" id="UP000694863"/>
    </source>
</evidence>
<dbReference type="Proteomes" id="UP000694863">
    <property type="component" value="Unplaced"/>
</dbReference>
<gene>
    <name evidence="2" type="primary">LOC101651357</name>
</gene>